<feature type="coiled-coil region" evidence="13">
    <location>
        <begin position="1433"/>
        <end position="1460"/>
    </location>
</feature>
<feature type="domain" description="Laminin EGF-like" evidence="14">
    <location>
        <begin position="1046"/>
        <end position="1097"/>
    </location>
</feature>
<dbReference type="GO" id="GO:0009887">
    <property type="term" value="P:animal organ morphogenesis"/>
    <property type="evidence" value="ECO:0007669"/>
    <property type="project" value="TreeGrafter"/>
</dbReference>
<evidence type="ECO:0000256" key="9">
    <source>
        <dbReference type="ARBA" id="ARBA00023157"/>
    </source>
</evidence>
<keyword evidence="7" id="KW-0130">Cell adhesion</keyword>
<dbReference type="SMART" id="SM00181">
    <property type="entry name" value="EGF"/>
    <property type="match status" value="7"/>
</dbReference>
<dbReference type="FunFam" id="2.10.25.10:FF:000074">
    <property type="entry name" value="Laminin subunit alpha"/>
    <property type="match status" value="1"/>
</dbReference>
<dbReference type="InterPro" id="IPR056863">
    <property type="entry name" value="LMN_ATRN_NET-like_EGF"/>
</dbReference>
<feature type="coiled-coil region" evidence="13">
    <location>
        <begin position="1582"/>
        <end position="1613"/>
    </location>
</feature>
<dbReference type="SMART" id="SM00180">
    <property type="entry name" value="EGF_Lam"/>
    <property type="match status" value="13"/>
</dbReference>
<evidence type="ECO:0000256" key="8">
    <source>
        <dbReference type="ARBA" id="ARBA00023054"/>
    </source>
</evidence>
<accession>A0A834IWL2</accession>
<feature type="disulfide bond" evidence="12">
    <location>
        <begin position="845"/>
        <end position="862"/>
    </location>
</feature>
<dbReference type="GO" id="GO:0048468">
    <property type="term" value="P:cell development"/>
    <property type="evidence" value="ECO:0007669"/>
    <property type="project" value="UniProtKB-ARBA"/>
</dbReference>
<feature type="domain" description="Laminin EGF-like" evidence="14">
    <location>
        <begin position="843"/>
        <end position="890"/>
    </location>
</feature>
<keyword evidence="11 12" id="KW-0424">Laminin EGF-like domain</keyword>
<feature type="domain" description="Laminin EGF-like" evidence="14">
    <location>
        <begin position="416"/>
        <end position="478"/>
    </location>
</feature>
<evidence type="ECO:0008006" key="19">
    <source>
        <dbReference type="Google" id="ProtNLM"/>
    </source>
</evidence>
<dbReference type="PRINTS" id="PR00011">
    <property type="entry name" value="EGFLAMININ"/>
</dbReference>
<dbReference type="FunFam" id="2.10.25.10:FF:000065">
    <property type="entry name" value="Laminin subunit beta 1"/>
    <property type="match status" value="1"/>
</dbReference>
<evidence type="ECO:0000259" key="16">
    <source>
        <dbReference type="PROSITE" id="PS51117"/>
    </source>
</evidence>
<dbReference type="CDD" id="cd00055">
    <property type="entry name" value="EGF_Lam"/>
    <property type="match status" value="13"/>
</dbReference>
<evidence type="ECO:0000256" key="3">
    <source>
        <dbReference type="ARBA" id="ARBA00022530"/>
    </source>
</evidence>
<feature type="domain" description="Laminin EGF-like" evidence="14">
    <location>
        <begin position="1149"/>
        <end position="1197"/>
    </location>
</feature>
<feature type="coiled-coil region" evidence="13">
    <location>
        <begin position="1502"/>
        <end position="1529"/>
    </location>
</feature>
<evidence type="ECO:0000256" key="11">
    <source>
        <dbReference type="ARBA" id="ARBA00023292"/>
    </source>
</evidence>
<feature type="disulfide bond" evidence="12">
    <location>
        <begin position="571"/>
        <end position="585"/>
    </location>
</feature>
<gene>
    <name evidence="17" type="ORF">GWI33_003373</name>
</gene>
<dbReference type="PROSITE" id="PS51116">
    <property type="entry name" value="LAMININ_IVB"/>
    <property type="match status" value="1"/>
</dbReference>
<feature type="disulfide bond" evidence="12">
    <location>
        <begin position="843"/>
        <end position="855"/>
    </location>
</feature>
<evidence type="ECO:0000256" key="7">
    <source>
        <dbReference type="ARBA" id="ARBA00022889"/>
    </source>
</evidence>
<dbReference type="GO" id="GO:0030054">
    <property type="term" value="C:cell junction"/>
    <property type="evidence" value="ECO:0007669"/>
    <property type="project" value="UniProtKB-ARBA"/>
</dbReference>
<keyword evidence="6" id="KW-0084">Basement membrane</keyword>
<dbReference type="PROSITE" id="PS01248">
    <property type="entry name" value="EGF_LAM_1"/>
    <property type="match status" value="5"/>
</dbReference>
<keyword evidence="5" id="KW-0677">Repeat</keyword>
<dbReference type="Pfam" id="PF24973">
    <property type="entry name" value="EGF_LMN_ATRN"/>
    <property type="match status" value="2"/>
</dbReference>
<keyword evidence="2" id="KW-0964">Secreted</keyword>
<feature type="disulfide bond" evidence="12">
    <location>
        <begin position="507"/>
        <end position="516"/>
    </location>
</feature>
<keyword evidence="18" id="KW-1185">Reference proteome</keyword>
<evidence type="ECO:0000256" key="5">
    <source>
        <dbReference type="ARBA" id="ARBA00022737"/>
    </source>
</evidence>
<evidence type="ECO:0000259" key="14">
    <source>
        <dbReference type="PROSITE" id="PS50027"/>
    </source>
</evidence>
<dbReference type="FunFam" id="2.60.120.260:FF:000010">
    <property type="entry name" value="Laminin subunit beta 1"/>
    <property type="match status" value="1"/>
</dbReference>
<dbReference type="FunFam" id="2.10.25.10:FF:000090">
    <property type="entry name" value="laminin subunit alpha"/>
    <property type="match status" value="1"/>
</dbReference>
<dbReference type="FunFam" id="2.10.25.10:FF:000084">
    <property type="entry name" value="Laminin subunit alpha 3"/>
    <property type="match status" value="1"/>
</dbReference>
<evidence type="ECO:0000259" key="15">
    <source>
        <dbReference type="PROSITE" id="PS51116"/>
    </source>
</evidence>
<dbReference type="InterPro" id="IPR050440">
    <property type="entry name" value="Laminin/Netrin_ECM"/>
</dbReference>
<dbReference type="FunFam" id="2.170.300.10:FF:000001">
    <property type="entry name" value="Laminin subunit beta-1"/>
    <property type="match status" value="1"/>
</dbReference>
<dbReference type="FunFam" id="2.10.25.10:FF:000130">
    <property type="entry name" value="Laminin subunit beta 1"/>
    <property type="match status" value="1"/>
</dbReference>
<feature type="disulfide bond" evidence="12">
    <location>
        <begin position="864"/>
        <end position="873"/>
    </location>
</feature>
<organism evidence="17 18">
    <name type="scientific">Rhynchophorus ferrugineus</name>
    <name type="common">Red palm weevil</name>
    <name type="synonym">Curculio ferrugineus</name>
    <dbReference type="NCBI Taxonomy" id="354439"/>
    <lineage>
        <taxon>Eukaryota</taxon>
        <taxon>Metazoa</taxon>
        <taxon>Ecdysozoa</taxon>
        <taxon>Arthropoda</taxon>
        <taxon>Hexapoda</taxon>
        <taxon>Insecta</taxon>
        <taxon>Pterygota</taxon>
        <taxon>Neoptera</taxon>
        <taxon>Endopterygota</taxon>
        <taxon>Coleoptera</taxon>
        <taxon>Polyphaga</taxon>
        <taxon>Cucujiformia</taxon>
        <taxon>Curculionidae</taxon>
        <taxon>Dryophthorinae</taxon>
        <taxon>Rhynchophorus</taxon>
    </lineage>
</organism>
<feature type="disulfide bond" evidence="12">
    <location>
        <begin position="912"/>
        <end position="921"/>
    </location>
</feature>
<keyword evidence="4" id="KW-0732">Signal</keyword>
<evidence type="ECO:0000256" key="6">
    <source>
        <dbReference type="ARBA" id="ARBA00022869"/>
    </source>
</evidence>
<dbReference type="FunFam" id="2.10.25.10:FF:000011">
    <property type="entry name" value="Cadherin EGF LAG seven-pass G-type receptor"/>
    <property type="match status" value="2"/>
</dbReference>
<keyword evidence="9 12" id="KW-1015">Disulfide bond</keyword>
<evidence type="ECO:0000256" key="12">
    <source>
        <dbReference type="PROSITE-ProRule" id="PRU00460"/>
    </source>
</evidence>
<dbReference type="Gene3D" id="2.60.120.260">
    <property type="entry name" value="Galactose-binding domain-like"/>
    <property type="match status" value="1"/>
</dbReference>
<dbReference type="EMBL" id="JAACXV010000003">
    <property type="protein sequence ID" value="KAF7287735.1"/>
    <property type="molecule type" value="Genomic_DNA"/>
</dbReference>
<dbReference type="GO" id="GO:0007155">
    <property type="term" value="P:cell adhesion"/>
    <property type="evidence" value="ECO:0007669"/>
    <property type="project" value="UniProtKB-KW"/>
</dbReference>
<evidence type="ECO:0000256" key="4">
    <source>
        <dbReference type="ARBA" id="ARBA00022729"/>
    </source>
</evidence>
<feature type="disulfide bond" evidence="12">
    <location>
        <begin position="1200"/>
        <end position="1217"/>
    </location>
</feature>
<feature type="disulfide bond" evidence="12">
    <location>
        <begin position="559"/>
        <end position="568"/>
    </location>
</feature>
<feature type="disulfide bond" evidence="12">
    <location>
        <begin position="956"/>
        <end position="965"/>
    </location>
</feature>
<dbReference type="Pfam" id="PF00055">
    <property type="entry name" value="Laminin_N"/>
    <property type="match status" value="1"/>
</dbReference>
<keyword evidence="3" id="KW-0272">Extracellular matrix</keyword>
<feature type="disulfide bond" evidence="12">
    <location>
        <begin position="446"/>
        <end position="455"/>
    </location>
</feature>
<dbReference type="InterPro" id="IPR008211">
    <property type="entry name" value="Laminin_N"/>
</dbReference>
<feature type="domain" description="Laminin N-terminal" evidence="16">
    <location>
        <begin position="112"/>
        <end position="352"/>
    </location>
</feature>
<feature type="domain" description="Laminin IV type B" evidence="15">
    <location>
        <begin position="627"/>
        <end position="837"/>
    </location>
</feature>
<dbReference type="InterPro" id="IPR002049">
    <property type="entry name" value="LE_dom"/>
</dbReference>
<dbReference type="GO" id="GO:0009888">
    <property type="term" value="P:tissue development"/>
    <property type="evidence" value="ECO:0007669"/>
    <property type="project" value="TreeGrafter"/>
</dbReference>
<dbReference type="Pfam" id="PF00053">
    <property type="entry name" value="EGF_laminin"/>
    <property type="match status" value="11"/>
</dbReference>
<dbReference type="GO" id="GO:0048731">
    <property type="term" value="P:system development"/>
    <property type="evidence" value="ECO:0007669"/>
    <property type="project" value="UniProtKB-ARBA"/>
</dbReference>
<feature type="domain" description="Laminin EGF-like" evidence="14">
    <location>
        <begin position="479"/>
        <end position="536"/>
    </location>
</feature>
<name>A0A834IWL2_RHYFE</name>
<sequence length="1839" mass="206814">MPVFVVASIQLREAQLQAFSKMFRHLVKWVLVLLVYQCILINSQYQAGKNRVRTYPVKALGVEQRGDQVPEPDYSPDVSPFYSEVIHPFAKLQRQSSGLLSGYEPKKLHPCEHSSCYPATGNLLIGRESQLFSSSTCGLKKQERFCIVSHLDEERKKCFWCDSTPKTKPNPLHNHNISNIVYRMYPGTRKISWWQSENGKENVYIQLDLEAEFHFTHLIITFKTFRPAAMLIERSYDFNKTWQVYRYFAHNCTESFPHVSTDPPRNLTDVVCESRYSGLSPATEGEVIYRVLPPSMPVDNPYSEKVQNLLKMTNLRINFTKLHTLGDDLLDKRDEIQEKYYYAITDMVVRGSCSCYGHANRCLPLPDVNPKPDMVHGRCECTHNTKGRNCEKCEDFFNDLPWRPAIGKQTNACKKCNCNNHATSCHFDAALYEAKGNVSGGVCDGCQHNTMGSNCEQCKPFYYKHPNRTIQDPEVCVPCDCDPRGSLDEGICDSFTHSDFVAGSCHCKANVDGRRCDQCKNGFWNFTSENPDGCQPCTCNILGTIGNQGCNVETGECTCKRYVTGRDCLQCLPQYWGLSDKQDGCQPCDCDLGGSYDNFCDVITGQCRCRKNMSGRTCDTPINQHFVASIDFLVYEAEANPTNGQVIIRAPYKDGRRTTWTGPGFVKLQQDKYINFSVTDIPRSMDYDVIINYEPTQEVDEDILLRVIPEEQVDLEGPCANINYSNYIRSVNLPFNQMQQTTDTPICLEANKPYKIQIEFTTYNYPTPSPTASILIDSILFLPRIDELKIFSNSAAALRRKEEFDYYSCGDPSLFLKGSELPDVCKENYRIIAAYVTDGARECDCDPTGSLSKICDRYGGLCRCKPNVDSRRCDKCAPETYDFGPNGCKTCDCNSIGSLDNFCNVTTGQCKCRPNTYGRECDQCRIGFWKFPHCERCNCHGHADTCNARNGACINCRDHTTGTHCDTCEEGYYGDPRLGIDIACRQCPCPGPLGSNHSFADTCFLNERTKDVVCNCQTGYDGPRCDICANNYYGNPELPGGTCQLCDCNDHIDLSQPNNCDPHTGKCLKCLDDTTGDHCEVCRPGYFRLTEDGPCQKCVCDALGTNSSAGECNPLGGQCPCYPNVTGLHCDECIQNHWKIASGAGCEPCNCDSFGSFNAQCNPYTGECQCKPGGFGGRQCNECSRTFYGDPKKECMRCDCHVNGAKNEDCDMRTGACFCKDGVGGHKCDRCKRGYTGSVPDCLPCDECFDNWDRILQNSKNETQLVIERAGDIKKIGATGAYTKEFDSMQYQLDDIERLLSSTGEIDIDAIEESLQVLRNQINETDNEKLTRLDNNLANIKRYILSTDRKVNILNNDIADLQKKIQELEGNGTKLLEANVKGALNLIEKAKEKADRALQKALDSHDDLKYAETQCRATEDFIQKTEEAYIKQSAENQNELASINNKLDELNKEFPGLNNLVCDGHGDPCDGICGGAGCGNCGNSISCENGAKQLAETAIDLAKKTEIALKQKETAANNLIRNVSQINTNETRTQAQKTYDAISNQLRKTNISLERANQVIKEMQHYMKLNNTKPEDIKKLAEDVLRKNVHKTQEEVEELADNIKYAVERLRNTDDIIKATKNDLDKVHQLKEKAIQAKSNATKLLTDAEAVNQSLNKTQDAQTEAENTINKAGENYKEVENILNKIEVETQNAEGVTSDINDKLKEIKGKLSDLQTNITENQNYADRFIKESKDILSKAINTTEESRKLQTKYEDAKTRLDDNLKRVKNTRDRSNELYNKAVNLVATVSSTQEDIRRLENDEHGKELEELEKDLQGLISLMQTYTMKLEEKVKYYKTCA</sequence>
<feature type="coiled-coil region" evidence="13">
    <location>
        <begin position="1655"/>
        <end position="1689"/>
    </location>
</feature>
<feature type="disulfide bond" evidence="12">
    <location>
        <begin position="1198"/>
        <end position="1210"/>
    </location>
</feature>
<evidence type="ECO:0000256" key="2">
    <source>
        <dbReference type="ARBA" id="ARBA00022525"/>
    </source>
</evidence>
<feature type="disulfide bond" evidence="12">
    <location>
        <begin position="893"/>
        <end position="910"/>
    </location>
</feature>
<feature type="coiled-coil region" evidence="13">
    <location>
        <begin position="1753"/>
        <end position="1827"/>
    </location>
</feature>
<comment type="caution">
    <text evidence="17">The sequence shown here is derived from an EMBL/GenBank/DDBJ whole genome shotgun (WGS) entry which is preliminary data.</text>
</comment>
<evidence type="ECO:0000256" key="1">
    <source>
        <dbReference type="ARBA" id="ARBA00004302"/>
    </source>
</evidence>
<evidence type="ECO:0000256" key="10">
    <source>
        <dbReference type="ARBA" id="ARBA00023180"/>
    </source>
</evidence>
<comment type="subcellular location">
    <subcellularLocation>
        <location evidence="1">Secreted</location>
        <location evidence="1">Extracellular space</location>
        <location evidence="1">Extracellular matrix</location>
        <location evidence="1">Basement membrane</location>
    </subcellularLocation>
</comment>
<dbReference type="Proteomes" id="UP000625711">
    <property type="component" value="Unassembled WGS sequence"/>
</dbReference>
<dbReference type="PANTHER" id="PTHR10574:SF375">
    <property type="entry name" value="LAMININ SUBUNIT BETA-1"/>
    <property type="match status" value="1"/>
</dbReference>
<evidence type="ECO:0000313" key="17">
    <source>
        <dbReference type="EMBL" id="KAF7287735.1"/>
    </source>
</evidence>
<feature type="domain" description="Laminin EGF-like" evidence="14">
    <location>
        <begin position="353"/>
        <end position="415"/>
    </location>
</feature>
<dbReference type="SMART" id="SM00136">
    <property type="entry name" value="LamNT"/>
    <property type="match status" value="1"/>
</dbReference>
<comment type="caution">
    <text evidence="12">Lacks conserved residue(s) required for the propagation of feature annotation.</text>
</comment>
<reference evidence="17" key="1">
    <citation type="submission" date="2020-08" db="EMBL/GenBank/DDBJ databases">
        <title>Genome sequencing and assembly of the red palm weevil Rhynchophorus ferrugineus.</title>
        <authorList>
            <person name="Dias G.B."/>
            <person name="Bergman C.M."/>
            <person name="Manee M."/>
        </authorList>
    </citation>
    <scope>NUCLEOTIDE SEQUENCE</scope>
    <source>
        <strain evidence="17">AA-2017</strain>
        <tissue evidence="17">Whole larva</tissue>
    </source>
</reference>
<feature type="disulfide bond" evidence="12">
    <location>
        <begin position="1070"/>
        <end position="1079"/>
    </location>
</feature>
<dbReference type="GO" id="GO:0005604">
    <property type="term" value="C:basement membrane"/>
    <property type="evidence" value="ECO:0007669"/>
    <property type="project" value="UniProtKB-SubCell"/>
</dbReference>
<protein>
    <recommendedName>
        <fullName evidence="19">Laminin subunit beta-1</fullName>
    </recommendedName>
</protein>
<feature type="domain" description="Laminin EGF-like" evidence="14">
    <location>
        <begin position="537"/>
        <end position="587"/>
    </location>
</feature>
<evidence type="ECO:0000256" key="13">
    <source>
        <dbReference type="SAM" id="Coils"/>
    </source>
</evidence>
<feature type="domain" description="Laminin EGF-like" evidence="14">
    <location>
        <begin position="891"/>
        <end position="936"/>
    </location>
</feature>
<evidence type="ECO:0000313" key="18">
    <source>
        <dbReference type="Proteomes" id="UP000625711"/>
    </source>
</evidence>
<dbReference type="Pfam" id="PF21199">
    <property type="entry name" value="LAMININ_IV_B"/>
    <property type="match status" value="1"/>
</dbReference>
<feature type="disulfide bond" evidence="12">
    <location>
        <begin position="1149"/>
        <end position="1161"/>
    </location>
</feature>
<dbReference type="PROSITE" id="PS51117">
    <property type="entry name" value="LAMININ_NTER"/>
    <property type="match status" value="1"/>
</dbReference>
<dbReference type="FunFam" id="2.10.25.10:FF:000135">
    <property type="entry name" value="Laminin subunit beta 4"/>
    <property type="match status" value="2"/>
</dbReference>
<feature type="disulfide bond" evidence="12">
    <location>
        <begin position="1121"/>
        <end position="1130"/>
    </location>
</feature>
<dbReference type="InterPro" id="IPR000742">
    <property type="entry name" value="EGF"/>
</dbReference>
<feature type="domain" description="Laminin EGF-like" evidence="14">
    <location>
        <begin position="937"/>
        <end position="986"/>
    </location>
</feature>
<dbReference type="OrthoDB" id="5985440at2759"/>
<feature type="disulfide bond" evidence="12">
    <location>
        <begin position="1151"/>
        <end position="1168"/>
    </location>
</feature>
<dbReference type="PROSITE" id="PS50027">
    <property type="entry name" value="EGF_LAM_2"/>
    <property type="match status" value="11"/>
</dbReference>
<dbReference type="PANTHER" id="PTHR10574">
    <property type="entry name" value="NETRIN/LAMININ-RELATED"/>
    <property type="match status" value="1"/>
</dbReference>
<dbReference type="Gene3D" id="2.10.25.10">
    <property type="entry name" value="Laminin"/>
    <property type="match status" value="11"/>
</dbReference>
<feature type="coiled-coil region" evidence="13">
    <location>
        <begin position="1308"/>
        <end position="1404"/>
    </location>
</feature>
<dbReference type="Gene3D" id="2.170.300.10">
    <property type="entry name" value="Tie2 ligand-binding domain superfamily"/>
    <property type="match status" value="1"/>
</dbReference>
<feature type="domain" description="Laminin EGF-like" evidence="14">
    <location>
        <begin position="1198"/>
        <end position="1244"/>
    </location>
</feature>
<keyword evidence="8 13" id="KW-0175">Coiled coil</keyword>
<feature type="disulfide bond" evidence="12">
    <location>
        <begin position="1219"/>
        <end position="1228"/>
    </location>
</feature>
<dbReference type="InterPro" id="IPR013015">
    <property type="entry name" value="Laminin_IV_B"/>
</dbReference>
<dbReference type="FunFam" id="2.10.25.10:FF:000138">
    <property type="entry name" value="Laminin subunit beta 1"/>
    <property type="match status" value="1"/>
</dbReference>
<keyword evidence="10" id="KW-0325">Glycoprotein</keyword>
<feature type="disulfide bond" evidence="12">
    <location>
        <begin position="891"/>
        <end position="903"/>
    </location>
</feature>
<dbReference type="SUPFAM" id="SSF57196">
    <property type="entry name" value="EGF/Laminin"/>
    <property type="match status" value="13"/>
</dbReference>
<feature type="domain" description="Laminin EGF-like" evidence="14">
    <location>
        <begin position="1098"/>
        <end position="1148"/>
    </location>
</feature>
<proteinExistence type="predicted"/>
<feature type="disulfide bond" evidence="12">
    <location>
        <begin position="381"/>
        <end position="390"/>
    </location>
</feature>